<dbReference type="Proteomes" id="UP000360750">
    <property type="component" value="Unassembled WGS sequence"/>
</dbReference>
<dbReference type="AlphaFoldDB" id="A0ABD7V2G9"/>
<name>A0ABD7V2G9_9ACTN</name>
<dbReference type="RefSeq" id="WP_006901515.1">
    <property type="nucleotide sequence ID" value="NZ_CAACYD010000006.1"/>
</dbReference>
<evidence type="ECO:0000313" key="2">
    <source>
        <dbReference type="EMBL" id="VFA88498.1"/>
    </source>
</evidence>
<gene>
    <name evidence="2" type="ORF">NCTC8139_02043</name>
</gene>
<dbReference type="InterPro" id="IPR010767">
    <property type="entry name" value="Phage_CGC-2007_Cje0229"/>
</dbReference>
<feature type="transmembrane region" description="Helical" evidence="1">
    <location>
        <begin position="178"/>
        <end position="201"/>
    </location>
</feature>
<proteinExistence type="predicted"/>
<keyword evidence="1" id="KW-1133">Transmembrane helix</keyword>
<dbReference type="EMBL" id="CAACYD010000006">
    <property type="protein sequence ID" value="VFA88498.1"/>
    <property type="molecule type" value="Genomic_DNA"/>
</dbReference>
<evidence type="ECO:0000256" key="1">
    <source>
        <dbReference type="SAM" id="Phobius"/>
    </source>
</evidence>
<accession>A0ABD7V2G9</accession>
<dbReference type="Pfam" id="PF07087">
    <property type="entry name" value="DUF1353"/>
    <property type="match status" value="1"/>
</dbReference>
<sequence>MSDTTRTDAGSNWVPWRVAPDSGFEVDDPSGRGSVEMVQVDDRHFVVRNAFRHSDRAVMKDLFALLVRNGMGESEARRAIDDARTFVPSEDNPTDLASIPRFMRWFEDPYGRHTLAAILHDELITDSANSGSLRSDALADRFFREMMRTSGVPWLKRWIMWSAVALRTRWVAGGLRRLSLVVWLALSVVGITTFVGSLGALVFDWPWPVSQPVWTLVAALALIVVAAPLWGRQWMAGLIAAVGALWLVPAGAAAGLAGIVYLVLESVARALRLR</sequence>
<feature type="transmembrane region" description="Helical" evidence="1">
    <location>
        <begin position="238"/>
        <end position="264"/>
    </location>
</feature>
<dbReference type="GeneID" id="60750050"/>
<reference evidence="2 3" key="1">
    <citation type="submission" date="2019-02" db="EMBL/GenBank/DDBJ databases">
        <authorList>
            <consortium name="Pathogen Informatics"/>
        </authorList>
    </citation>
    <scope>NUCLEOTIDE SEQUENCE [LARGE SCALE GENOMIC DNA]</scope>
    <source>
        <strain evidence="2 3">3012STDY6756503</strain>
    </source>
</reference>
<protein>
    <submittedName>
        <fullName evidence="2">Protein of uncharacterized function (DUF1353)</fullName>
    </submittedName>
</protein>
<keyword evidence="1" id="KW-0472">Membrane</keyword>
<organism evidence="2 3">
    <name type="scientific">Gordonia paraffinivorans</name>
    <dbReference type="NCBI Taxonomy" id="175628"/>
    <lineage>
        <taxon>Bacteria</taxon>
        <taxon>Bacillati</taxon>
        <taxon>Actinomycetota</taxon>
        <taxon>Actinomycetes</taxon>
        <taxon>Mycobacteriales</taxon>
        <taxon>Gordoniaceae</taxon>
        <taxon>Gordonia</taxon>
    </lineage>
</organism>
<comment type="caution">
    <text evidence="2">The sequence shown here is derived from an EMBL/GenBank/DDBJ whole genome shotgun (WGS) entry which is preliminary data.</text>
</comment>
<evidence type="ECO:0000313" key="3">
    <source>
        <dbReference type="Proteomes" id="UP000360750"/>
    </source>
</evidence>
<keyword evidence="1" id="KW-0812">Transmembrane</keyword>
<feature type="transmembrane region" description="Helical" evidence="1">
    <location>
        <begin position="213"/>
        <end position="231"/>
    </location>
</feature>